<dbReference type="OrthoDB" id="4954868at2"/>
<keyword evidence="2" id="KW-1185">Reference proteome</keyword>
<gene>
    <name evidence="1" type="ORF">BCL67_10147</name>
</gene>
<proteinExistence type="predicted"/>
<organism evidence="1 2">
    <name type="scientific">Nesterenkonia sandarakina</name>
    <dbReference type="NCBI Taxonomy" id="272918"/>
    <lineage>
        <taxon>Bacteria</taxon>
        <taxon>Bacillati</taxon>
        <taxon>Actinomycetota</taxon>
        <taxon>Actinomycetes</taxon>
        <taxon>Micrococcales</taxon>
        <taxon>Micrococcaceae</taxon>
        <taxon>Nesterenkonia</taxon>
    </lineage>
</organism>
<comment type="caution">
    <text evidence="1">The sequence shown here is derived from an EMBL/GenBank/DDBJ whole genome shotgun (WGS) entry which is preliminary data.</text>
</comment>
<reference evidence="1 2" key="1">
    <citation type="submission" date="2018-03" db="EMBL/GenBank/DDBJ databases">
        <title>Comparative analysis of microorganisms from saline springs in Andes Mountain Range, Colombia.</title>
        <authorList>
            <person name="Rubin E."/>
        </authorList>
    </citation>
    <scope>NUCLEOTIDE SEQUENCE [LARGE SCALE GENOMIC DNA]</scope>
    <source>
        <strain evidence="1 2">CG 35</strain>
    </source>
</reference>
<evidence type="ECO:0000313" key="2">
    <source>
        <dbReference type="Proteomes" id="UP000238217"/>
    </source>
</evidence>
<sequence length="416" mass="45637">MDAHTPVTQGPLSVQDPGHCMALVRHTFGRLPQESLIVIGLLRGYTGGHMRIDLPPALQDPFTSARLVADCLAGEGSAPTPEAALVVLIGEGPVTPEQDDVWRACLDALTMMLDSEYCVRIVQTWFVSGDHVRDPLCTDPGCCNLPGRRLSDLTLPHLGGPLGAGPGRETQPLDRAADAFLDGAPGADPTLTAYLAELRRGHPEGRDQHTPRRRLYAWDLALREQLDSARKSGNQRKSGSQLMDPAARAERLTELLGQLRSGSGRDLLIPLAALSLDHALLGLHLDHRAREVPAVIPGDAAEEAMLQDCAKSFFGETGSRPDWRRVDALESVLRELVPYARGPERENLLCLMGWIEWVRGRGSAAGSYVDRCLTEFPQNQFCQVIESLMQFKGVCLWARVKQHSWSWSRNSMADPD</sequence>
<dbReference type="Proteomes" id="UP000238217">
    <property type="component" value="Unassembled WGS sequence"/>
</dbReference>
<dbReference type="Pfam" id="PF13830">
    <property type="entry name" value="DUF4192"/>
    <property type="match status" value="2"/>
</dbReference>
<evidence type="ECO:0000313" key="1">
    <source>
        <dbReference type="EMBL" id="PRZ18741.1"/>
    </source>
</evidence>
<dbReference type="RefSeq" id="WP_106121477.1">
    <property type="nucleotide sequence ID" value="NZ_PVTY01000001.1"/>
</dbReference>
<name>A0A2T0YT43_9MICC</name>
<dbReference type="AlphaFoldDB" id="A0A2T0YT43"/>
<dbReference type="InterPro" id="IPR025447">
    <property type="entry name" value="DUF4192"/>
</dbReference>
<dbReference type="EMBL" id="PVTY01000001">
    <property type="protein sequence ID" value="PRZ18741.1"/>
    <property type="molecule type" value="Genomic_DNA"/>
</dbReference>
<accession>A0A2T0YT43</accession>
<protein>
    <submittedName>
        <fullName evidence="1">Uncharacterized protein DUF4192</fullName>
    </submittedName>
</protein>